<dbReference type="RefSeq" id="WP_169677985.1">
    <property type="nucleotide sequence ID" value="NZ_JABBNU010000002.1"/>
</dbReference>
<protein>
    <submittedName>
        <fullName evidence="3">CocE/NonD family hydrolase</fullName>
    </submittedName>
</protein>
<reference evidence="3 4" key="1">
    <citation type="submission" date="2020-04" db="EMBL/GenBank/DDBJ databases">
        <title>Flammeovirgaceae bacterium KN852 isolated from deep sea.</title>
        <authorList>
            <person name="Zhang D.-C."/>
        </authorList>
    </citation>
    <scope>NUCLEOTIDE SEQUENCE [LARGE SCALE GENOMIC DNA]</scope>
    <source>
        <strain evidence="3 4">KN852</strain>
    </source>
</reference>
<dbReference type="SUPFAM" id="SSF53474">
    <property type="entry name" value="alpha/beta-Hydrolases"/>
    <property type="match status" value="1"/>
</dbReference>
<name>A0A848ISP1_9BACT</name>
<dbReference type="Gene3D" id="3.40.50.1820">
    <property type="entry name" value="alpha/beta hydrolase"/>
    <property type="match status" value="1"/>
</dbReference>
<sequence length="633" mass="71947">MKSLFCYPLYTIILFIFSVNIFAQENETINELEEIAIIEQKVMMPMRDGIRLATDIYRPKTDKKVPIIFSRTPYNFNPYRDGKLNTRTAQRALEAVKHGYAYVVQNERGRFFSEGEWDILGTPLTDGYDAFTWMADQEWSNGKIGTLGCSSTAEWQMAVAAMDHPAHAAMVPQGFGAGIGRVGQFMEQGNWYRGGAEQMLFFAWLYSTQHDEMAPKLPNNISQEDLIRLQKFYDMAPEYPPVDWSEGLSHLPIQDIIKNVDGPKGIFEEMVQRKPNDPEWFKGGLYHDDMGFGVPSFWFASWYDVSISPNLALFNHVRNNISDPDISENQYLVIAPTLHCAYTRATENTIVGERSVGDARLDHESLIYGWFDVWLKEGESKDFLNQLPRIQYYTMGSNEWNTAEEWPPSNSSLTTLYLNSNGRANSLYGDGELLTKAPSKDNPDSFSYDPMHPVPSYGGNVCCTGNAVKGGSFNQQQMETRNDILVYTTPPLTEGIEITGFIESTLYLSSDVKDTDLTIKIIDVYPDGSAYNLDETIQRVRYREGYNEEVFMKEGTVYKVDLSPMATSNYFKKGHRIRIEVSSSNFPRFARNLNTGGDNFDESEGVIAHNNIHHSKKYPSSIRIPVIGDLKFK</sequence>
<evidence type="ECO:0000259" key="2">
    <source>
        <dbReference type="SMART" id="SM00939"/>
    </source>
</evidence>
<evidence type="ECO:0000313" key="4">
    <source>
        <dbReference type="Proteomes" id="UP000559010"/>
    </source>
</evidence>
<dbReference type="InterPro" id="IPR000383">
    <property type="entry name" value="Xaa-Pro-like_dom"/>
</dbReference>
<dbReference type="InterPro" id="IPR008979">
    <property type="entry name" value="Galactose-bd-like_sf"/>
</dbReference>
<feature type="domain" description="Xaa-Pro dipeptidyl-peptidase C-terminal" evidence="2">
    <location>
        <begin position="368"/>
        <end position="623"/>
    </location>
</feature>
<dbReference type="AlphaFoldDB" id="A0A848ISP1"/>
<dbReference type="InterPro" id="IPR013736">
    <property type="entry name" value="Xaa-Pro_dipept_C"/>
</dbReference>
<dbReference type="PANTHER" id="PTHR43056:SF10">
    <property type="entry name" value="COCE_NOND FAMILY, PUTATIVE (AFU_ORTHOLOGUE AFUA_7G00600)-RELATED"/>
    <property type="match status" value="1"/>
</dbReference>
<dbReference type="Gene3D" id="1.10.3020.10">
    <property type="entry name" value="alpha-amino acid ester hydrolase ( Helical cap domain)"/>
    <property type="match status" value="1"/>
</dbReference>
<dbReference type="Proteomes" id="UP000559010">
    <property type="component" value="Unassembled WGS sequence"/>
</dbReference>
<dbReference type="NCBIfam" id="TIGR00976">
    <property type="entry name" value="CocE_NonD"/>
    <property type="match status" value="1"/>
</dbReference>
<dbReference type="Gene3D" id="2.60.120.260">
    <property type="entry name" value="Galactose-binding domain-like"/>
    <property type="match status" value="1"/>
</dbReference>
<dbReference type="InterPro" id="IPR029058">
    <property type="entry name" value="AB_hydrolase_fold"/>
</dbReference>
<dbReference type="SUPFAM" id="SSF49785">
    <property type="entry name" value="Galactose-binding domain-like"/>
    <property type="match status" value="1"/>
</dbReference>
<keyword evidence="1 3" id="KW-0378">Hydrolase</keyword>
<organism evidence="3 4">
    <name type="scientific">Marinigracilibium pacificum</name>
    <dbReference type="NCBI Taxonomy" id="2729599"/>
    <lineage>
        <taxon>Bacteria</taxon>
        <taxon>Pseudomonadati</taxon>
        <taxon>Bacteroidota</taxon>
        <taxon>Cytophagia</taxon>
        <taxon>Cytophagales</taxon>
        <taxon>Flammeovirgaceae</taxon>
        <taxon>Marinigracilibium</taxon>
    </lineage>
</organism>
<keyword evidence="4" id="KW-1185">Reference proteome</keyword>
<dbReference type="SMART" id="SM00939">
    <property type="entry name" value="PepX_C"/>
    <property type="match status" value="1"/>
</dbReference>
<dbReference type="InterPro" id="IPR005674">
    <property type="entry name" value="CocE/Ser_esterase"/>
</dbReference>
<evidence type="ECO:0000313" key="3">
    <source>
        <dbReference type="EMBL" id="NMM47357.1"/>
    </source>
</evidence>
<dbReference type="Pfam" id="PF08530">
    <property type="entry name" value="PepX_C"/>
    <property type="match status" value="1"/>
</dbReference>
<proteinExistence type="predicted"/>
<dbReference type="Pfam" id="PF02129">
    <property type="entry name" value="Peptidase_S15"/>
    <property type="match status" value="1"/>
</dbReference>
<accession>A0A848ISP1</accession>
<gene>
    <name evidence="3" type="ORF">HH304_03030</name>
</gene>
<dbReference type="InterPro" id="IPR050585">
    <property type="entry name" value="Xaa-Pro_dipeptidyl-ppase/CocE"/>
</dbReference>
<comment type="caution">
    <text evidence="3">The sequence shown here is derived from an EMBL/GenBank/DDBJ whole genome shotgun (WGS) entry which is preliminary data.</text>
</comment>
<dbReference type="GO" id="GO:0008239">
    <property type="term" value="F:dipeptidyl-peptidase activity"/>
    <property type="evidence" value="ECO:0007669"/>
    <property type="project" value="InterPro"/>
</dbReference>
<dbReference type="EMBL" id="JABBNU010000002">
    <property type="protein sequence ID" value="NMM47357.1"/>
    <property type="molecule type" value="Genomic_DNA"/>
</dbReference>
<evidence type="ECO:0000256" key="1">
    <source>
        <dbReference type="ARBA" id="ARBA00022801"/>
    </source>
</evidence>
<dbReference type="PANTHER" id="PTHR43056">
    <property type="entry name" value="PEPTIDASE S9 PROLYL OLIGOPEPTIDASE"/>
    <property type="match status" value="1"/>
</dbReference>